<gene>
    <name evidence="1" type="ORF">E2986_00360</name>
</gene>
<protein>
    <submittedName>
        <fullName evidence="1">Uncharacterized protein</fullName>
    </submittedName>
</protein>
<accession>A0A833W8N8</accession>
<comment type="caution">
    <text evidence="1">The sequence shown here is derived from an EMBL/GenBank/DDBJ whole genome shotgun (WGS) entry which is preliminary data.</text>
</comment>
<sequence length="487" mass="55796">MGNYINKFFIHNTEISNNEVEKEEIKHPSPIDEVTVEKDIMQTPPIIHKTSIIDPRSITSGITRTPIEVNSTPVRVNKRLSAIPRHLQTAQYLETDMDKIMLCLTPKKPFMPKIMDTSKIQLPKVEDADIFLTPTTNNLHDKKTITDIEEERYKILGLDPRSPAADFDRTPILLPKSIERLRARSQNYLHRHGSYDTDMFCQKFSYCELSSRFGVTEIQALPDLTTSATESLNLVIKNDDDKSSDSKSRCSSYSSETECISAGEKLLLLIQSYFRIGDFFVSNKEIFILLEEKLEDQDEFQEILEQDKCNDVHVNESIDQTKCMLSDTIKVWKDPSVLDQPQKLKTNDSDNAQIIEEKIPQALKEEVIITFDDDSIIELANSKNENAKINAVRKKKKSRKSDIKITTDENKFFNLSDKNRSAKVRTPLGIRSNNEQVQTLLTKSPQVFKNKGTVTKVSQENTSPHKRYITKSKLNDMQWDSDSTVII</sequence>
<dbReference type="EMBL" id="WNWW01000464">
    <property type="protein sequence ID" value="KAF3424453.1"/>
    <property type="molecule type" value="Genomic_DNA"/>
</dbReference>
<evidence type="ECO:0000313" key="2">
    <source>
        <dbReference type="Proteomes" id="UP000655588"/>
    </source>
</evidence>
<keyword evidence="2" id="KW-1185">Reference proteome</keyword>
<proteinExistence type="predicted"/>
<dbReference type="Proteomes" id="UP000655588">
    <property type="component" value="Unassembled WGS sequence"/>
</dbReference>
<evidence type="ECO:0000313" key="1">
    <source>
        <dbReference type="EMBL" id="KAF3424453.1"/>
    </source>
</evidence>
<organism evidence="1 2">
    <name type="scientific">Frieseomelitta varia</name>
    <dbReference type="NCBI Taxonomy" id="561572"/>
    <lineage>
        <taxon>Eukaryota</taxon>
        <taxon>Metazoa</taxon>
        <taxon>Ecdysozoa</taxon>
        <taxon>Arthropoda</taxon>
        <taxon>Hexapoda</taxon>
        <taxon>Insecta</taxon>
        <taxon>Pterygota</taxon>
        <taxon>Neoptera</taxon>
        <taxon>Endopterygota</taxon>
        <taxon>Hymenoptera</taxon>
        <taxon>Apocrita</taxon>
        <taxon>Aculeata</taxon>
        <taxon>Apoidea</taxon>
        <taxon>Anthophila</taxon>
        <taxon>Apidae</taxon>
        <taxon>Frieseomelitta</taxon>
    </lineage>
</organism>
<dbReference type="AlphaFoldDB" id="A0A833W8N8"/>
<reference evidence="1" key="1">
    <citation type="submission" date="2019-11" db="EMBL/GenBank/DDBJ databases">
        <title>The nuclear and mitochondrial genomes of Frieseomelitta varia - a highly eusocial stingless bee (Meliponini) with a permanently sterile worker caste.</title>
        <authorList>
            <person name="Freitas F.C.P."/>
            <person name="Lourenco A.P."/>
            <person name="Nunes F.M.F."/>
            <person name="Paschoal A.R."/>
            <person name="Abreu F.C.P."/>
            <person name="Barbin F.O."/>
            <person name="Bataglia L."/>
            <person name="Cardoso-Junior C.A.M."/>
            <person name="Cervoni M.S."/>
            <person name="Silva S.R."/>
            <person name="Dalarmi F."/>
            <person name="Del Lama M.A."/>
            <person name="Depintor T.S."/>
            <person name="Ferreira K.M."/>
            <person name="Goria P.S."/>
            <person name="Jaskot M.C."/>
            <person name="Lago D.C."/>
            <person name="Luna-Lucena D."/>
            <person name="Moda L.M."/>
            <person name="Nascimento L."/>
            <person name="Pedrino M."/>
            <person name="Rabico F.O."/>
            <person name="Sanches F.C."/>
            <person name="Santos D.E."/>
            <person name="Santos C.G."/>
            <person name="Vieira J."/>
            <person name="Lopes T.F."/>
            <person name="Barchuk A.R."/>
            <person name="Hartfelder K."/>
            <person name="Simoes Z.L.P."/>
            <person name="Bitondi M.M.G."/>
            <person name="Pinheiro D.G."/>
        </authorList>
    </citation>
    <scope>NUCLEOTIDE SEQUENCE</scope>
    <source>
        <strain evidence="1">USP_RPSP 00005682</strain>
        <tissue evidence="1">Whole individual</tissue>
    </source>
</reference>
<name>A0A833W8N8_9HYME</name>